<dbReference type="PROSITE" id="PS51465">
    <property type="entry name" value="KAZAL_2"/>
    <property type="match status" value="2"/>
</dbReference>
<protein>
    <recommendedName>
        <fullName evidence="10">Kazal-like domain-containing protein</fullName>
    </recommendedName>
</protein>
<evidence type="ECO:0000256" key="8">
    <source>
        <dbReference type="SAM" id="MobiDB-lite"/>
    </source>
</evidence>
<reference evidence="11 12" key="1">
    <citation type="journal article" date="2018" name="J. Allergy Clin. Immunol.">
        <title>High-quality assembly of Dermatophagoides pteronyssinus genome and transcriptome reveals a wide range of novel allergens.</title>
        <authorList>
            <person name="Liu X.Y."/>
            <person name="Yang K.Y."/>
            <person name="Wang M.Q."/>
            <person name="Kwok J.S."/>
            <person name="Zeng X."/>
            <person name="Yang Z."/>
            <person name="Xiao X.J."/>
            <person name="Lau C.P."/>
            <person name="Li Y."/>
            <person name="Huang Z.M."/>
            <person name="Ba J.G."/>
            <person name="Yim A.K."/>
            <person name="Ouyang C.Y."/>
            <person name="Ngai S.M."/>
            <person name="Chan T.F."/>
            <person name="Leung E.L."/>
            <person name="Liu L."/>
            <person name="Liu Z.G."/>
            <person name="Tsui S.K."/>
        </authorList>
    </citation>
    <scope>NUCLEOTIDE SEQUENCE [LARGE SCALE GENOMIC DNA]</scope>
    <source>
        <strain evidence="11">Derp</strain>
    </source>
</reference>
<feature type="transmembrane region" description="Helical" evidence="9">
    <location>
        <begin position="199"/>
        <end position="228"/>
    </location>
</feature>
<feature type="transmembrane region" description="Helical" evidence="9">
    <location>
        <begin position="57"/>
        <end position="81"/>
    </location>
</feature>
<proteinExistence type="inferred from homology"/>
<feature type="transmembrane region" description="Helical" evidence="9">
    <location>
        <begin position="249"/>
        <end position="266"/>
    </location>
</feature>
<feature type="transmembrane region" description="Helical" evidence="9">
    <location>
        <begin position="342"/>
        <end position="363"/>
    </location>
</feature>
<dbReference type="PANTHER" id="PTHR11388:SF76">
    <property type="entry name" value="SOLUTE CARRIER ORGANIC ANION TRANSPORTER FAMILY MEMBER"/>
    <property type="match status" value="1"/>
</dbReference>
<keyword evidence="12" id="KW-1185">Reference proteome</keyword>
<evidence type="ECO:0000256" key="5">
    <source>
        <dbReference type="ARBA" id="ARBA00022989"/>
    </source>
</evidence>
<keyword evidence="6 9" id="KW-0472">Membrane</keyword>
<keyword evidence="3" id="KW-1003">Cell membrane</keyword>
<dbReference type="CDD" id="cd17336">
    <property type="entry name" value="MFS_SLCO_OATP"/>
    <property type="match status" value="2"/>
</dbReference>
<feature type="transmembrane region" description="Helical" evidence="9">
    <location>
        <begin position="626"/>
        <end position="648"/>
    </location>
</feature>
<comment type="similarity">
    <text evidence="2">Belongs to the organo anion transporter (TC 2.A.60) family.</text>
</comment>
<keyword evidence="5 9" id="KW-1133">Transmembrane helix</keyword>
<comment type="subcellular location">
    <subcellularLocation>
        <location evidence="1">Cell membrane</location>
        <topology evidence="1">Multi-pass membrane protein</topology>
    </subcellularLocation>
</comment>
<name>A0ABQ8JRC2_DERPT</name>
<evidence type="ECO:0000313" key="11">
    <source>
        <dbReference type="EMBL" id="KAH9425164.1"/>
    </source>
</evidence>
<dbReference type="Gene3D" id="1.20.1250.20">
    <property type="entry name" value="MFS general substrate transporter like domains"/>
    <property type="match status" value="2"/>
</dbReference>
<sequence>MATISPNNNNNNNDDNNNNNNQRKLERSSTILSSKEITCGIGGFQPQCLQSYASANIFVINFSILAILQGAVFTYMIGIISTLEKRYAFETKVSGFLLIADNLSEMILSPIIGYLGSKYNRSRLIAFGEMVVVISCFLSAMPYFIYGTATHLGSHGYTNSSSSSSSSINYDLCSIIEDSPSCQLDANGNDNGGGGRSTVIAAVVILWIACLLNGLGYTAFYTIGLPYVDDNIKKKNSPIYLSTISTIRLLGPTLGFTLSSISLRFYENPLLPPTFDNHDPRWIGAWWIGFMVLGTLIFIFTIPMFFFPKSFIKSAEFETKLDKNDSTFQDVRKRFKRFSKNSLLLCHIIGGVFRLVGYLGYYIVKPKYIELQYRQSASSASFFTGITSVATMAIGTMVGGVLIRSLRPNARTIAVFVVLVEFLSSVAIFGGMFLQCPTPQFFGLEQMNPTINPLSTNNFQCNQNCYCSVEVYQPVCHQQSNMNYFSPCFAGCKDVSMSDQESSGILTFNNCSCASSSSPLSNIVTSGLCQHDCNRFPMYITLIALSNTIASLSRTGDTLLTLRAVDPQDKSFAMGIMGTIFAVFAFIPYPLIFGALIDSTCLIWEKSCGKTGNCWLYDLDKYRVSMHMGAFTFLMLGVLFEIGTACYAGRIKNLYEDEQEDNVDDLAIEMKPKEFEDNNNDVSSINQKKMTTNNSDGAATNAGESIDSHHQELQLPKRLRSETILSSKEVICGIGAFRPQWMQPFASANFFCHQFFYSGHSAGCIIHLYEKRYAFETKVSGFILIADNLSQMIVSPIVGYLGSKYNRSRLIAVGELIVGLSCFLSATPYFIYGTAAHLDSQILNRTSVTNSEMCIAGKDSRYCEHHEGHSTVILAVVLLWLACCLNGLGYTAFYTIGLPHIDDNIKKKNSPVYLSSISTIRLLGPTLGFVLSSICLQFYENPLMPPSFNNHDPRWIGAWWIGFLILGTLILLFTFPMFLFPKTFAKKEPITTAEKNSDSKNQTDNDKALTTTPTPAPTSENISNIQDARKAFVRFSKKFITYLGVFRVIGYLGYYIVKPKYIELQYRQSASSASFFTGAASVLTMAIGTMAGGIIIRRFRPNARSIAIFVVLVELLSSLAIFGGMFLQCPTPQFFGLEQLNPSLSMNPYGLNQHDYRCNRDCGCTGEIYQPICIKDGNTNFFSPCYAGCKTSFHLPGHEVVTFHNCSCVPQPQVTTSGLCPTDCNRFPMYITLIALSNTIASTARTGDTLITLRSVDPQDKSFAMGIMGTIFAVFAFIPYPLIFGAIIDSTCIIWEKSCGKTGNCWLYDLDKYRIYMHMAAFSFLMVGVILECGTIYLAGRIKNLYDDEDDEQTMEMKSVEPPPPLPAPETTQPQTTQPTITVTNSSNDGTKPSK</sequence>
<organism evidence="11 12">
    <name type="scientific">Dermatophagoides pteronyssinus</name>
    <name type="common">European house dust mite</name>
    <dbReference type="NCBI Taxonomy" id="6956"/>
    <lineage>
        <taxon>Eukaryota</taxon>
        <taxon>Metazoa</taxon>
        <taxon>Ecdysozoa</taxon>
        <taxon>Arthropoda</taxon>
        <taxon>Chelicerata</taxon>
        <taxon>Arachnida</taxon>
        <taxon>Acari</taxon>
        <taxon>Acariformes</taxon>
        <taxon>Sarcoptiformes</taxon>
        <taxon>Astigmata</taxon>
        <taxon>Psoroptidia</taxon>
        <taxon>Analgoidea</taxon>
        <taxon>Pyroglyphidae</taxon>
        <taxon>Dermatophagoidinae</taxon>
        <taxon>Dermatophagoides</taxon>
    </lineage>
</organism>
<feature type="transmembrane region" description="Helical" evidence="9">
    <location>
        <begin position="959"/>
        <end position="980"/>
    </location>
</feature>
<feature type="region of interest" description="Disordered" evidence="8">
    <location>
        <begin position="1"/>
        <end position="25"/>
    </location>
</feature>
<keyword evidence="7" id="KW-1015">Disulfide bond</keyword>
<feature type="region of interest" description="Disordered" evidence="8">
    <location>
        <begin position="991"/>
        <end position="1021"/>
    </location>
</feature>
<dbReference type="Pfam" id="PF07648">
    <property type="entry name" value="Kazal_2"/>
    <property type="match status" value="1"/>
</dbReference>
<feature type="transmembrane region" description="Helical" evidence="9">
    <location>
        <begin position="810"/>
        <end position="831"/>
    </location>
</feature>
<dbReference type="NCBIfam" id="TIGR00805">
    <property type="entry name" value="oat"/>
    <property type="match status" value="2"/>
</dbReference>
<feature type="transmembrane region" description="Helical" evidence="9">
    <location>
        <begin position="536"/>
        <end position="552"/>
    </location>
</feature>
<feature type="transmembrane region" description="Helical" evidence="9">
    <location>
        <begin position="1315"/>
        <end position="1339"/>
    </location>
</feature>
<gene>
    <name evidence="11" type="ORF">DERP_015074</name>
</gene>
<feature type="transmembrane region" description="Helical" evidence="9">
    <location>
        <begin position="572"/>
        <end position="597"/>
    </location>
</feature>
<feature type="transmembrane region" description="Helical" evidence="9">
    <location>
        <begin position="1069"/>
        <end position="1094"/>
    </location>
</feature>
<feature type="transmembrane region" description="Helical" evidence="9">
    <location>
        <begin position="872"/>
        <end position="898"/>
    </location>
</feature>
<evidence type="ECO:0000256" key="4">
    <source>
        <dbReference type="ARBA" id="ARBA00022692"/>
    </source>
</evidence>
<evidence type="ECO:0000256" key="9">
    <source>
        <dbReference type="SAM" id="Phobius"/>
    </source>
</evidence>
<feature type="compositionally biased region" description="Basic and acidic residues" evidence="8">
    <location>
        <begin position="991"/>
        <end position="1007"/>
    </location>
</feature>
<feature type="transmembrane region" description="Helical" evidence="9">
    <location>
        <begin position="124"/>
        <end position="146"/>
    </location>
</feature>
<feature type="transmembrane region" description="Helical" evidence="9">
    <location>
        <begin position="415"/>
        <end position="434"/>
    </location>
</feature>
<dbReference type="InterPro" id="IPR004156">
    <property type="entry name" value="OATP"/>
</dbReference>
<feature type="transmembrane region" description="Helical" evidence="9">
    <location>
        <begin position="1039"/>
        <end position="1057"/>
    </location>
</feature>
<feature type="transmembrane region" description="Helical" evidence="9">
    <location>
        <begin position="919"/>
        <end position="939"/>
    </location>
</feature>
<dbReference type="SUPFAM" id="SSF103473">
    <property type="entry name" value="MFS general substrate transporter"/>
    <property type="match status" value="2"/>
</dbReference>
<dbReference type="Pfam" id="PF03137">
    <property type="entry name" value="OATP"/>
    <property type="match status" value="2"/>
</dbReference>
<dbReference type="InterPro" id="IPR002350">
    <property type="entry name" value="Kazal_dom"/>
</dbReference>
<dbReference type="Proteomes" id="UP000887458">
    <property type="component" value="Unassembled WGS sequence"/>
</dbReference>
<dbReference type="PANTHER" id="PTHR11388">
    <property type="entry name" value="ORGANIC ANION TRANSPORTER"/>
    <property type="match status" value="1"/>
</dbReference>
<feature type="transmembrane region" description="Helical" evidence="9">
    <location>
        <begin position="286"/>
        <end position="307"/>
    </location>
</feature>
<feature type="compositionally biased region" description="Low complexity" evidence="8">
    <location>
        <begin position="1369"/>
        <end position="1384"/>
    </location>
</feature>
<dbReference type="InterPro" id="IPR036259">
    <property type="entry name" value="MFS_trans_sf"/>
</dbReference>
<feature type="compositionally biased region" description="Low complexity" evidence="8">
    <location>
        <begin position="7"/>
        <end position="21"/>
    </location>
</feature>
<feature type="domain" description="Kazal-like" evidence="10">
    <location>
        <begin position="455"/>
        <end position="512"/>
    </location>
</feature>
<feature type="region of interest" description="Disordered" evidence="8">
    <location>
        <begin position="1350"/>
        <end position="1395"/>
    </location>
</feature>
<accession>A0ABQ8JRC2</accession>
<reference evidence="11 12" key="2">
    <citation type="journal article" date="2022" name="Mol. Biol. Evol.">
        <title>Comparative Genomics Reveals Insights into the Divergent Evolution of Astigmatic Mites and Household Pest Adaptations.</title>
        <authorList>
            <person name="Xiong Q."/>
            <person name="Wan A.T."/>
            <person name="Liu X."/>
            <person name="Fung C.S."/>
            <person name="Xiao X."/>
            <person name="Malainual N."/>
            <person name="Hou J."/>
            <person name="Wang L."/>
            <person name="Wang M."/>
            <person name="Yang K.Y."/>
            <person name="Cui Y."/>
            <person name="Leung E.L."/>
            <person name="Nong W."/>
            <person name="Shin S.K."/>
            <person name="Au S.W."/>
            <person name="Jeong K.Y."/>
            <person name="Chew F.T."/>
            <person name="Hui J.H."/>
            <person name="Leung T.F."/>
            <person name="Tungtrongchitr A."/>
            <person name="Zhong N."/>
            <person name="Liu Z."/>
            <person name="Tsui S.K."/>
        </authorList>
    </citation>
    <scope>NUCLEOTIDE SEQUENCE [LARGE SCALE GENOMIC DNA]</scope>
    <source>
        <strain evidence="11">Derp</strain>
    </source>
</reference>
<evidence type="ECO:0000256" key="7">
    <source>
        <dbReference type="ARBA" id="ARBA00023157"/>
    </source>
</evidence>
<evidence type="ECO:0000256" key="1">
    <source>
        <dbReference type="ARBA" id="ARBA00004651"/>
    </source>
</evidence>
<evidence type="ECO:0000256" key="2">
    <source>
        <dbReference type="ARBA" id="ARBA00009657"/>
    </source>
</evidence>
<feature type="transmembrane region" description="Helical" evidence="9">
    <location>
        <begin position="383"/>
        <end position="403"/>
    </location>
</feature>
<feature type="transmembrane region" description="Helical" evidence="9">
    <location>
        <begin position="1265"/>
        <end position="1288"/>
    </location>
</feature>
<evidence type="ECO:0000256" key="6">
    <source>
        <dbReference type="ARBA" id="ARBA00023136"/>
    </source>
</evidence>
<feature type="transmembrane region" description="Helical" evidence="9">
    <location>
        <begin position="1106"/>
        <end position="1127"/>
    </location>
</feature>
<feature type="domain" description="Kazal-like" evidence="10">
    <location>
        <begin position="1152"/>
        <end position="1210"/>
    </location>
</feature>
<feature type="transmembrane region" description="Helical" evidence="9">
    <location>
        <begin position="93"/>
        <end position="112"/>
    </location>
</feature>
<keyword evidence="4 9" id="KW-0812">Transmembrane</keyword>
<evidence type="ECO:0000256" key="3">
    <source>
        <dbReference type="ARBA" id="ARBA00022475"/>
    </source>
</evidence>
<comment type="caution">
    <text evidence="11">The sequence shown here is derived from an EMBL/GenBank/DDBJ whole genome shotgun (WGS) entry which is preliminary data.</text>
</comment>
<feature type="compositionally biased region" description="Polar residues" evidence="8">
    <location>
        <begin position="1385"/>
        <end position="1395"/>
    </location>
</feature>
<evidence type="ECO:0000313" key="12">
    <source>
        <dbReference type="Proteomes" id="UP000887458"/>
    </source>
</evidence>
<dbReference type="EMBL" id="NJHN03000022">
    <property type="protein sequence ID" value="KAH9425164.1"/>
    <property type="molecule type" value="Genomic_DNA"/>
</dbReference>
<evidence type="ECO:0000259" key="10">
    <source>
        <dbReference type="PROSITE" id="PS51465"/>
    </source>
</evidence>